<keyword evidence="1" id="KW-0732">Signal</keyword>
<organism evidence="2 3">
    <name type="scientific">Miniimonas arenae</name>
    <dbReference type="NCBI Taxonomy" id="676201"/>
    <lineage>
        <taxon>Bacteria</taxon>
        <taxon>Bacillati</taxon>
        <taxon>Actinomycetota</taxon>
        <taxon>Actinomycetes</taxon>
        <taxon>Micrococcales</taxon>
        <taxon>Beutenbergiaceae</taxon>
        <taxon>Miniimonas</taxon>
    </lineage>
</organism>
<accession>A0A5C5B962</accession>
<comment type="caution">
    <text evidence="2">The sequence shown here is derived from an EMBL/GenBank/DDBJ whole genome shotgun (WGS) entry which is preliminary data.</text>
</comment>
<gene>
    <name evidence="2" type="ORF">FH969_13500</name>
</gene>
<feature type="signal peptide" evidence="1">
    <location>
        <begin position="1"/>
        <end position="23"/>
    </location>
</feature>
<evidence type="ECO:0000256" key="1">
    <source>
        <dbReference type="SAM" id="SignalP"/>
    </source>
</evidence>
<keyword evidence="3" id="KW-1185">Reference proteome</keyword>
<dbReference type="EMBL" id="VENP01000069">
    <property type="protein sequence ID" value="TNU73044.1"/>
    <property type="molecule type" value="Genomic_DNA"/>
</dbReference>
<evidence type="ECO:0000313" key="2">
    <source>
        <dbReference type="EMBL" id="TNU73044.1"/>
    </source>
</evidence>
<dbReference type="InterPro" id="IPR021417">
    <property type="entry name" value="DUF3060"/>
</dbReference>
<evidence type="ECO:0000313" key="3">
    <source>
        <dbReference type="Proteomes" id="UP000313849"/>
    </source>
</evidence>
<dbReference type="RefSeq" id="WP_139987649.1">
    <property type="nucleotide sequence ID" value="NZ_VENP01000069.1"/>
</dbReference>
<feature type="chain" id="PRO_5023085753" evidence="1">
    <location>
        <begin position="24"/>
        <end position="138"/>
    </location>
</feature>
<dbReference type="Pfam" id="PF11259">
    <property type="entry name" value="DUF3060"/>
    <property type="match status" value="1"/>
</dbReference>
<dbReference type="AlphaFoldDB" id="A0A5C5B962"/>
<reference evidence="2 3" key="1">
    <citation type="submission" date="2019-06" db="EMBL/GenBank/DDBJ databases">
        <title>Draft genome sequence of Miniimonas arenae KCTC 19750T isolated from sea sand.</title>
        <authorList>
            <person name="Park S.-J."/>
        </authorList>
    </citation>
    <scope>NUCLEOTIDE SEQUENCE [LARGE SCALE GENOMIC DNA]</scope>
    <source>
        <strain evidence="2 3">KCTC 19750</strain>
    </source>
</reference>
<dbReference type="PROSITE" id="PS51257">
    <property type="entry name" value="PROKAR_LIPOPROTEIN"/>
    <property type="match status" value="1"/>
</dbReference>
<name>A0A5C5B962_9MICO</name>
<sequence length="138" mass="14654">MNRRLTIPALACALLLVAACSNGAPDVDLRWDGQCDAVAIEGVDLDVDLERATVQSVTVRGDRNDVDAADLATLVIEGQENDVHAQSIGSAEVRGDRNEVDVDGRLGAVVVQGNDNEIEARELGTTDDSGDRNVIRTD</sequence>
<proteinExistence type="predicted"/>
<protein>
    <submittedName>
        <fullName evidence="2">DUF3060 domain-containing protein</fullName>
    </submittedName>
</protein>
<dbReference type="Proteomes" id="UP000313849">
    <property type="component" value="Unassembled WGS sequence"/>
</dbReference>